<dbReference type="GO" id="GO:0006260">
    <property type="term" value="P:DNA replication"/>
    <property type="evidence" value="ECO:0007669"/>
    <property type="project" value="InterPro"/>
</dbReference>
<dbReference type="STRING" id="4555.A0A368RME7"/>
<dbReference type="GO" id="GO:0003677">
    <property type="term" value="F:DNA binding"/>
    <property type="evidence" value="ECO:0007669"/>
    <property type="project" value="InterPro"/>
</dbReference>
<name>A0A368RME7_SETIT</name>
<proteinExistence type="predicted"/>
<dbReference type="SUPFAM" id="SSF50249">
    <property type="entry name" value="Nucleic acid-binding proteins"/>
    <property type="match status" value="1"/>
</dbReference>
<dbReference type="Gene3D" id="2.40.50.140">
    <property type="entry name" value="Nucleic acid-binding proteins"/>
    <property type="match status" value="1"/>
</dbReference>
<reference evidence="2" key="1">
    <citation type="journal article" date="2012" name="Nat. Biotechnol.">
        <title>Reference genome sequence of the model plant Setaria.</title>
        <authorList>
            <person name="Bennetzen J.L."/>
            <person name="Schmutz J."/>
            <person name="Wang H."/>
            <person name="Percifield R."/>
            <person name="Hawkins J."/>
            <person name="Pontaroli A.C."/>
            <person name="Estep M."/>
            <person name="Feng L."/>
            <person name="Vaughn J.N."/>
            <person name="Grimwood J."/>
            <person name="Jenkins J."/>
            <person name="Barry K."/>
            <person name="Lindquist E."/>
            <person name="Hellsten U."/>
            <person name="Deshpande S."/>
            <person name="Wang X."/>
            <person name="Wu X."/>
            <person name="Mitros T."/>
            <person name="Triplett J."/>
            <person name="Yang X."/>
            <person name="Ye C.Y."/>
            <person name="Mauro-Herrera M."/>
            <person name="Wang L."/>
            <person name="Li P."/>
            <person name="Sharma M."/>
            <person name="Sharma R."/>
            <person name="Ronald P.C."/>
            <person name="Panaud O."/>
            <person name="Kellogg E.A."/>
            <person name="Brutnell T.P."/>
            <person name="Doust A.N."/>
            <person name="Tuskan G.A."/>
            <person name="Rokhsar D."/>
            <person name="Devos K.M."/>
        </authorList>
    </citation>
    <scope>NUCLEOTIDE SEQUENCE [LARGE SCALE GENOMIC DNA]</scope>
    <source>
        <strain evidence="2">Yugu1</strain>
    </source>
</reference>
<evidence type="ECO:0000313" key="2">
    <source>
        <dbReference type="EMBL" id="RCV31376.1"/>
    </source>
</evidence>
<protein>
    <recommendedName>
        <fullName evidence="1">Replication factor-A protein 1 N-terminal domain-containing protein</fullName>
    </recommendedName>
</protein>
<dbReference type="GO" id="GO:0005634">
    <property type="term" value="C:nucleus"/>
    <property type="evidence" value="ECO:0007669"/>
    <property type="project" value="InterPro"/>
</dbReference>
<dbReference type="OrthoDB" id="695979at2759"/>
<accession>A0A368RME7</accession>
<sequence length="222" mass="24487">MQVIRAMISEKGKLEEIHLVLSDGVHSQNATLASHLNHLVTNNHLRMGTVVRLLEFMCNTIQSTSVVRLEVLQTDYELIGSPKTSEQGSIGKPYGLQIKCGEPNRGSVPNYAQPDNASYSSGQGLKWLLTRGAVVVMLEGTMAMEQQPVMQVVDVSLVLEIECELIGSPRFHKLGLEHKELYVNRAANFPVLHEQSYVAALGPLEDAAKMEWSIASWGQIHA</sequence>
<gene>
    <name evidence="2" type="ORF">SETIT_6G171900v2</name>
</gene>
<feature type="domain" description="Replication factor-A protein 1 N-terminal" evidence="1">
    <location>
        <begin position="11"/>
        <end position="68"/>
    </location>
</feature>
<dbReference type="EMBL" id="CM003533">
    <property type="protein sequence ID" value="RCV31376.1"/>
    <property type="molecule type" value="Genomic_DNA"/>
</dbReference>
<reference evidence="2" key="2">
    <citation type="submission" date="2015-07" db="EMBL/GenBank/DDBJ databases">
        <authorList>
            <person name="Noorani M."/>
        </authorList>
    </citation>
    <scope>NUCLEOTIDE SEQUENCE</scope>
    <source>
        <strain evidence="2">Yugu1</strain>
    </source>
</reference>
<dbReference type="AlphaFoldDB" id="A0A368RME7"/>
<dbReference type="InterPro" id="IPR007199">
    <property type="entry name" value="Rep_factor-A_N"/>
</dbReference>
<dbReference type="Pfam" id="PF04057">
    <property type="entry name" value="Rep-A_N"/>
    <property type="match status" value="1"/>
</dbReference>
<organism evidence="2">
    <name type="scientific">Setaria italica</name>
    <name type="common">Foxtail millet</name>
    <name type="synonym">Panicum italicum</name>
    <dbReference type="NCBI Taxonomy" id="4555"/>
    <lineage>
        <taxon>Eukaryota</taxon>
        <taxon>Viridiplantae</taxon>
        <taxon>Streptophyta</taxon>
        <taxon>Embryophyta</taxon>
        <taxon>Tracheophyta</taxon>
        <taxon>Spermatophyta</taxon>
        <taxon>Magnoliopsida</taxon>
        <taxon>Liliopsida</taxon>
        <taxon>Poales</taxon>
        <taxon>Poaceae</taxon>
        <taxon>PACMAD clade</taxon>
        <taxon>Panicoideae</taxon>
        <taxon>Panicodae</taxon>
        <taxon>Paniceae</taxon>
        <taxon>Cenchrinae</taxon>
        <taxon>Setaria</taxon>
    </lineage>
</organism>
<dbReference type="InterPro" id="IPR012340">
    <property type="entry name" value="NA-bd_OB-fold"/>
</dbReference>
<evidence type="ECO:0000259" key="1">
    <source>
        <dbReference type="Pfam" id="PF04057"/>
    </source>
</evidence>